<reference evidence="1 2" key="1">
    <citation type="journal article" date="2015" name="Sci. Rep.">
        <title>The power of single molecule real-time sequencing technology in the de novo assembly of a eukaryotic genome.</title>
        <authorList>
            <person name="Sakai H."/>
            <person name="Naito K."/>
            <person name="Ogiso-Tanaka E."/>
            <person name="Takahashi Y."/>
            <person name="Iseki K."/>
            <person name="Muto C."/>
            <person name="Satou K."/>
            <person name="Teruya K."/>
            <person name="Shiroma A."/>
            <person name="Shimoji M."/>
            <person name="Hirano T."/>
            <person name="Itoh T."/>
            <person name="Kaga A."/>
            <person name="Tomooka N."/>
        </authorList>
    </citation>
    <scope>NUCLEOTIDE SEQUENCE [LARGE SCALE GENOMIC DNA]</scope>
    <source>
        <strain evidence="2">cv. Shumari</strain>
    </source>
</reference>
<name>A0A0S3RSG1_PHAAN</name>
<accession>A0A0S3RSG1</accession>
<protein>
    <submittedName>
        <fullName evidence="1">Uncharacterized protein</fullName>
    </submittedName>
</protein>
<organism evidence="1 2">
    <name type="scientific">Vigna angularis var. angularis</name>
    <dbReference type="NCBI Taxonomy" id="157739"/>
    <lineage>
        <taxon>Eukaryota</taxon>
        <taxon>Viridiplantae</taxon>
        <taxon>Streptophyta</taxon>
        <taxon>Embryophyta</taxon>
        <taxon>Tracheophyta</taxon>
        <taxon>Spermatophyta</taxon>
        <taxon>Magnoliopsida</taxon>
        <taxon>eudicotyledons</taxon>
        <taxon>Gunneridae</taxon>
        <taxon>Pentapetalae</taxon>
        <taxon>rosids</taxon>
        <taxon>fabids</taxon>
        <taxon>Fabales</taxon>
        <taxon>Fabaceae</taxon>
        <taxon>Papilionoideae</taxon>
        <taxon>50 kb inversion clade</taxon>
        <taxon>NPAAA clade</taxon>
        <taxon>indigoferoid/millettioid clade</taxon>
        <taxon>Phaseoleae</taxon>
        <taxon>Vigna</taxon>
    </lineage>
</organism>
<keyword evidence="2" id="KW-1185">Reference proteome</keyword>
<dbReference type="AlphaFoldDB" id="A0A0S3RSG1"/>
<evidence type="ECO:0000313" key="2">
    <source>
        <dbReference type="Proteomes" id="UP000291084"/>
    </source>
</evidence>
<dbReference type="Proteomes" id="UP000291084">
    <property type="component" value="Chromosome 4"/>
</dbReference>
<gene>
    <name evidence="1" type="primary">Vigan.04G068100</name>
    <name evidence="1" type="ORF">VIGAN_04068100</name>
</gene>
<proteinExistence type="predicted"/>
<dbReference type="EMBL" id="AP015037">
    <property type="protein sequence ID" value="BAT83520.1"/>
    <property type="molecule type" value="Genomic_DNA"/>
</dbReference>
<evidence type="ECO:0000313" key="1">
    <source>
        <dbReference type="EMBL" id="BAT83520.1"/>
    </source>
</evidence>
<sequence length="92" mass="10544">MTNTSFLPFLKCRHSLSIYLSLIIKNNYVLWLSISLLQLCSFHSWQGDPLRKLFRGSLIGLKNFQVMFLSLWAIFSSTVSLADPSRASSRCQ</sequence>